<evidence type="ECO:0008006" key="4">
    <source>
        <dbReference type="Google" id="ProtNLM"/>
    </source>
</evidence>
<reference evidence="2 3" key="1">
    <citation type="journal article" date="2023" name="Microorganisms">
        <title>Thiorhodovibrio frisius and Trv. litoralis spp. nov., Two Novel Members from a Clade of Fastidious Purple Sulfur Bacteria That Exhibit Unique Red-Shifted Light-Harvesting Capabilities.</title>
        <authorList>
            <person name="Methner A."/>
            <person name="Kuzyk S.B."/>
            <person name="Petersen J."/>
            <person name="Bauer S."/>
            <person name="Brinkmann H."/>
            <person name="Sichau K."/>
            <person name="Wanner G."/>
            <person name="Wolf J."/>
            <person name="Neumann-Schaal M."/>
            <person name="Henke P."/>
            <person name="Tank M."/>
            <person name="Sproer C."/>
            <person name="Bunk B."/>
            <person name="Overmann J."/>
        </authorList>
    </citation>
    <scope>NUCLEOTIDE SEQUENCE [LARGE SCALE GENOMIC DNA]</scope>
    <source>
        <strain evidence="2 3">DSM 6702</strain>
    </source>
</reference>
<evidence type="ECO:0000313" key="3">
    <source>
        <dbReference type="Proteomes" id="UP001432180"/>
    </source>
</evidence>
<protein>
    <recommendedName>
        <fullName evidence="4">DUF721 domain-containing protein</fullName>
    </recommendedName>
</protein>
<gene>
    <name evidence="2" type="ORF">Thiowin_00995</name>
</gene>
<dbReference type="Proteomes" id="UP001432180">
    <property type="component" value="Chromosome"/>
</dbReference>
<name>A0ABZ0S6X2_9GAMM</name>
<sequence>MRATLVSRPSVNRVKGLERRLSSPSPSRNQAFPVSANPGINKFSMLKKLRPTAKLAGPDRETALASVLRELKQREQLLRTIKPLLPEGVRRHCSQASTDGDCLQLFADSPVWAAKLRLFTHQILNVLSEQGLTLKQCQVRVSPPLFVGNGPQGHRHADSHTTLDLDGSGDHDQKHGVTGNPKGRLSAIAASHLKQAASAISDERIAACFERIAHHHGQHALE</sequence>
<dbReference type="EMBL" id="CP121472">
    <property type="protein sequence ID" value="WPL16062.1"/>
    <property type="molecule type" value="Genomic_DNA"/>
</dbReference>
<feature type="compositionally biased region" description="Basic and acidic residues" evidence="1">
    <location>
        <begin position="155"/>
        <end position="175"/>
    </location>
</feature>
<dbReference type="Pfam" id="PF05258">
    <property type="entry name" value="DciA"/>
    <property type="match status" value="1"/>
</dbReference>
<proteinExistence type="predicted"/>
<dbReference type="InterPro" id="IPR007922">
    <property type="entry name" value="DciA-like"/>
</dbReference>
<evidence type="ECO:0000313" key="2">
    <source>
        <dbReference type="EMBL" id="WPL16062.1"/>
    </source>
</evidence>
<feature type="region of interest" description="Disordered" evidence="1">
    <location>
        <begin position="148"/>
        <end position="180"/>
    </location>
</feature>
<organism evidence="2 3">
    <name type="scientific">Thiorhodovibrio winogradskyi</name>
    <dbReference type="NCBI Taxonomy" id="77007"/>
    <lineage>
        <taxon>Bacteria</taxon>
        <taxon>Pseudomonadati</taxon>
        <taxon>Pseudomonadota</taxon>
        <taxon>Gammaproteobacteria</taxon>
        <taxon>Chromatiales</taxon>
        <taxon>Chromatiaceae</taxon>
        <taxon>Thiorhodovibrio</taxon>
    </lineage>
</organism>
<dbReference type="RefSeq" id="WP_328986606.1">
    <property type="nucleotide sequence ID" value="NZ_CP121472.1"/>
</dbReference>
<keyword evidence="3" id="KW-1185">Reference proteome</keyword>
<evidence type="ECO:0000256" key="1">
    <source>
        <dbReference type="SAM" id="MobiDB-lite"/>
    </source>
</evidence>
<accession>A0ABZ0S6X2</accession>